<protein>
    <submittedName>
        <fullName evidence="2">Uncharacterized protein</fullName>
    </submittedName>
</protein>
<dbReference type="AlphaFoldDB" id="M7AVL1"/>
<name>M7AVL1_CHEMY</name>
<evidence type="ECO:0000313" key="3">
    <source>
        <dbReference type="Proteomes" id="UP000031443"/>
    </source>
</evidence>
<dbReference type="Proteomes" id="UP000031443">
    <property type="component" value="Unassembled WGS sequence"/>
</dbReference>
<feature type="region of interest" description="Disordered" evidence="1">
    <location>
        <begin position="1"/>
        <end position="20"/>
    </location>
</feature>
<dbReference type="EMBL" id="KB560900">
    <property type="protein sequence ID" value="EMP28754.1"/>
    <property type="molecule type" value="Genomic_DNA"/>
</dbReference>
<evidence type="ECO:0000313" key="2">
    <source>
        <dbReference type="EMBL" id="EMP28754.1"/>
    </source>
</evidence>
<sequence>MGEQQQQSTHHGEDATPIKVEQEATLGKHLPPSVQARYSSTSSFAIATTRTGLLADKLLRIISGFISPPGYIEYCWISTTRDSCAVWAGCQGMTAPLLLFISCSC</sequence>
<keyword evidence="3" id="KW-1185">Reference proteome</keyword>
<evidence type="ECO:0000256" key="1">
    <source>
        <dbReference type="SAM" id="MobiDB-lite"/>
    </source>
</evidence>
<proteinExistence type="predicted"/>
<organism evidence="2 3">
    <name type="scientific">Chelonia mydas</name>
    <name type="common">Green sea-turtle</name>
    <name type="synonym">Chelonia agassizi</name>
    <dbReference type="NCBI Taxonomy" id="8469"/>
    <lineage>
        <taxon>Eukaryota</taxon>
        <taxon>Metazoa</taxon>
        <taxon>Chordata</taxon>
        <taxon>Craniata</taxon>
        <taxon>Vertebrata</taxon>
        <taxon>Euteleostomi</taxon>
        <taxon>Archelosauria</taxon>
        <taxon>Testudinata</taxon>
        <taxon>Testudines</taxon>
        <taxon>Cryptodira</taxon>
        <taxon>Durocryptodira</taxon>
        <taxon>Americhelydia</taxon>
        <taxon>Chelonioidea</taxon>
        <taxon>Cheloniidae</taxon>
        <taxon>Chelonia</taxon>
    </lineage>
</organism>
<feature type="compositionally biased region" description="Basic and acidic residues" evidence="1">
    <location>
        <begin position="10"/>
        <end position="20"/>
    </location>
</feature>
<reference evidence="3" key="1">
    <citation type="journal article" date="2013" name="Nat. Genet.">
        <title>The draft genomes of soft-shell turtle and green sea turtle yield insights into the development and evolution of the turtle-specific body plan.</title>
        <authorList>
            <person name="Wang Z."/>
            <person name="Pascual-Anaya J."/>
            <person name="Zadissa A."/>
            <person name="Li W."/>
            <person name="Niimura Y."/>
            <person name="Huang Z."/>
            <person name="Li C."/>
            <person name="White S."/>
            <person name="Xiong Z."/>
            <person name="Fang D."/>
            <person name="Wang B."/>
            <person name="Ming Y."/>
            <person name="Chen Y."/>
            <person name="Zheng Y."/>
            <person name="Kuraku S."/>
            <person name="Pignatelli M."/>
            <person name="Herrero J."/>
            <person name="Beal K."/>
            <person name="Nozawa M."/>
            <person name="Li Q."/>
            <person name="Wang J."/>
            <person name="Zhang H."/>
            <person name="Yu L."/>
            <person name="Shigenobu S."/>
            <person name="Wang J."/>
            <person name="Liu J."/>
            <person name="Flicek P."/>
            <person name="Searle S."/>
            <person name="Wang J."/>
            <person name="Kuratani S."/>
            <person name="Yin Y."/>
            <person name="Aken B."/>
            <person name="Zhang G."/>
            <person name="Irie N."/>
        </authorList>
    </citation>
    <scope>NUCLEOTIDE SEQUENCE [LARGE SCALE GENOMIC DNA]</scope>
</reference>
<gene>
    <name evidence="2" type="ORF">UY3_14140</name>
</gene>
<accession>M7AVL1</accession>